<feature type="region of interest" description="Disordered" evidence="1">
    <location>
        <begin position="170"/>
        <end position="207"/>
    </location>
</feature>
<evidence type="ECO:0000256" key="1">
    <source>
        <dbReference type="SAM" id="MobiDB-lite"/>
    </source>
</evidence>
<dbReference type="Proteomes" id="UP000541444">
    <property type="component" value="Unassembled WGS sequence"/>
</dbReference>
<keyword evidence="3" id="KW-1185">Reference proteome</keyword>
<reference evidence="2 3" key="1">
    <citation type="journal article" date="2020" name="IScience">
        <title>Genome Sequencing of the Endangered Kingdonia uniflora (Circaeasteraceae, Ranunculales) Reveals Potential Mechanisms of Evolutionary Specialization.</title>
        <authorList>
            <person name="Sun Y."/>
            <person name="Deng T."/>
            <person name="Zhang A."/>
            <person name="Moore M.J."/>
            <person name="Landis J.B."/>
            <person name="Lin N."/>
            <person name="Zhang H."/>
            <person name="Zhang X."/>
            <person name="Huang J."/>
            <person name="Zhang X."/>
            <person name="Sun H."/>
            <person name="Wang H."/>
        </authorList>
    </citation>
    <scope>NUCLEOTIDE SEQUENCE [LARGE SCALE GENOMIC DNA]</scope>
    <source>
        <strain evidence="2">TB1705</strain>
        <tissue evidence="2">Leaf</tissue>
    </source>
</reference>
<sequence length="207" mass="23060">MRQAGFLDCEQFVIGEERETYASYWVEQTSEVGLLLIDSQRIGNIDLFGPSALRAGITSVVVMSASVHSLSQDFNFPGEPEGTDSGWHMEWAVRREMLSIHRLRDPPPMSSSNSAGELWDLTHGMRRLALAEFARDSQRILDLTDKLTTAHRHIDIIDDQLYSHVRPTSEEGRDVRVVPLPPGGGARMMQRGSGPQIRRGGTGDDSE</sequence>
<dbReference type="AlphaFoldDB" id="A0A7J7MHX4"/>
<name>A0A7J7MHX4_9MAGN</name>
<gene>
    <name evidence="2" type="ORF">GIB67_028417</name>
</gene>
<dbReference type="EMBL" id="JACGCM010001497">
    <property type="protein sequence ID" value="KAF6154525.1"/>
    <property type="molecule type" value="Genomic_DNA"/>
</dbReference>
<evidence type="ECO:0000313" key="2">
    <source>
        <dbReference type="EMBL" id="KAF6154525.1"/>
    </source>
</evidence>
<protein>
    <submittedName>
        <fullName evidence="2">Uncharacterized protein</fullName>
    </submittedName>
</protein>
<evidence type="ECO:0000313" key="3">
    <source>
        <dbReference type="Proteomes" id="UP000541444"/>
    </source>
</evidence>
<organism evidence="2 3">
    <name type="scientific">Kingdonia uniflora</name>
    <dbReference type="NCBI Taxonomy" id="39325"/>
    <lineage>
        <taxon>Eukaryota</taxon>
        <taxon>Viridiplantae</taxon>
        <taxon>Streptophyta</taxon>
        <taxon>Embryophyta</taxon>
        <taxon>Tracheophyta</taxon>
        <taxon>Spermatophyta</taxon>
        <taxon>Magnoliopsida</taxon>
        <taxon>Ranunculales</taxon>
        <taxon>Circaeasteraceae</taxon>
        <taxon>Kingdonia</taxon>
    </lineage>
</organism>
<proteinExistence type="predicted"/>
<accession>A0A7J7MHX4</accession>
<comment type="caution">
    <text evidence="2">The sequence shown here is derived from an EMBL/GenBank/DDBJ whole genome shotgun (WGS) entry which is preliminary data.</text>
</comment>